<evidence type="ECO:0000256" key="1">
    <source>
        <dbReference type="SAM" id="Phobius"/>
    </source>
</evidence>
<sequence length="91" mass="9950">MDKHQADAVAEAILKPDRAHQEAIARRRAAYDKSIAERRVVAKWTLVGCAVGAAAAYLTGVRFTEGVIWGGLAATAVGWLVVLWRRHRRAA</sequence>
<keyword evidence="1" id="KW-0472">Membrane</keyword>
<gene>
    <name evidence="2" type="ORF">GCM10007067_06850</name>
</gene>
<keyword evidence="3" id="KW-1185">Reference proteome</keyword>
<accession>A0A918W692</accession>
<comment type="caution">
    <text evidence="2">The sequence shown here is derived from an EMBL/GenBank/DDBJ whole genome shotgun (WGS) entry which is preliminary data.</text>
</comment>
<dbReference type="EMBL" id="BMYD01000001">
    <property type="protein sequence ID" value="GHA72872.1"/>
    <property type="molecule type" value="Genomic_DNA"/>
</dbReference>
<name>A0A918W692_9GAMM</name>
<feature type="transmembrane region" description="Helical" evidence="1">
    <location>
        <begin position="66"/>
        <end position="84"/>
    </location>
</feature>
<dbReference type="Proteomes" id="UP000646426">
    <property type="component" value="Unassembled WGS sequence"/>
</dbReference>
<keyword evidence="1" id="KW-0812">Transmembrane</keyword>
<dbReference type="RefSeq" id="WP_189453327.1">
    <property type="nucleotide sequence ID" value="NZ_BMYD01000001.1"/>
</dbReference>
<keyword evidence="1" id="KW-1133">Transmembrane helix</keyword>
<proteinExistence type="predicted"/>
<evidence type="ECO:0000313" key="2">
    <source>
        <dbReference type="EMBL" id="GHA72872.1"/>
    </source>
</evidence>
<evidence type="ECO:0000313" key="3">
    <source>
        <dbReference type="Proteomes" id="UP000646426"/>
    </source>
</evidence>
<reference evidence="2" key="2">
    <citation type="submission" date="2020-09" db="EMBL/GenBank/DDBJ databases">
        <authorList>
            <person name="Sun Q."/>
            <person name="Kim S."/>
        </authorList>
    </citation>
    <scope>NUCLEOTIDE SEQUENCE</scope>
    <source>
        <strain evidence="2">KCTC 23077</strain>
    </source>
</reference>
<dbReference type="AlphaFoldDB" id="A0A918W692"/>
<feature type="transmembrane region" description="Helical" evidence="1">
    <location>
        <begin position="41"/>
        <end position="60"/>
    </location>
</feature>
<protein>
    <submittedName>
        <fullName evidence="2">Uncharacterized protein</fullName>
    </submittedName>
</protein>
<reference evidence="2" key="1">
    <citation type="journal article" date="2014" name="Int. J. Syst. Evol. Microbiol.">
        <title>Complete genome sequence of Corynebacterium casei LMG S-19264T (=DSM 44701T), isolated from a smear-ripened cheese.</title>
        <authorList>
            <consortium name="US DOE Joint Genome Institute (JGI-PGF)"/>
            <person name="Walter F."/>
            <person name="Albersmeier A."/>
            <person name="Kalinowski J."/>
            <person name="Ruckert C."/>
        </authorList>
    </citation>
    <scope>NUCLEOTIDE SEQUENCE</scope>
    <source>
        <strain evidence="2">KCTC 23077</strain>
    </source>
</reference>
<organism evidence="2 3">
    <name type="scientific">Cognatilysobacter bugurensis</name>
    <dbReference type="NCBI Taxonomy" id="543356"/>
    <lineage>
        <taxon>Bacteria</taxon>
        <taxon>Pseudomonadati</taxon>
        <taxon>Pseudomonadota</taxon>
        <taxon>Gammaproteobacteria</taxon>
        <taxon>Lysobacterales</taxon>
        <taxon>Lysobacteraceae</taxon>
        <taxon>Cognatilysobacter</taxon>
    </lineage>
</organism>